<reference evidence="4" key="1">
    <citation type="submission" date="2023-03" db="EMBL/GenBank/DDBJ databases">
        <title>Massive genome expansion in bonnet fungi (Mycena s.s.) driven by repeated elements and novel gene families across ecological guilds.</title>
        <authorList>
            <consortium name="Lawrence Berkeley National Laboratory"/>
            <person name="Harder C.B."/>
            <person name="Miyauchi S."/>
            <person name="Viragh M."/>
            <person name="Kuo A."/>
            <person name="Thoen E."/>
            <person name="Andreopoulos B."/>
            <person name="Lu D."/>
            <person name="Skrede I."/>
            <person name="Drula E."/>
            <person name="Henrissat B."/>
            <person name="Morin E."/>
            <person name="Kohler A."/>
            <person name="Barry K."/>
            <person name="LaButti K."/>
            <person name="Morin E."/>
            <person name="Salamov A."/>
            <person name="Lipzen A."/>
            <person name="Mereny Z."/>
            <person name="Hegedus B."/>
            <person name="Baldrian P."/>
            <person name="Stursova M."/>
            <person name="Weitz H."/>
            <person name="Taylor A."/>
            <person name="Grigoriev I.V."/>
            <person name="Nagy L.G."/>
            <person name="Martin F."/>
            <person name="Kauserud H."/>
        </authorList>
    </citation>
    <scope>NUCLEOTIDE SEQUENCE</scope>
    <source>
        <strain evidence="4">CBHHK067</strain>
    </source>
</reference>
<dbReference type="Gene3D" id="3.30.420.10">
    <property type="entry name" value="Ribonuclease H-like superfamily/Ribonuclease H"/>
    <property type="match status" value="1"/>
</dbReference>
<dbReference type="PANTHER" id="PTHR47773">
    <property type="entry name" value="SI:DKEY-9I5.2-RELATED"/>
    <property type="match status" value="1"/>
</dbReference>
<keyword evidence="5" id="KW-1185">Reference proteome</keyword>
<evidence type="ECO:0008006" key="6">
    <source>
        <dbReference type="Google" id="ProtNLM"/>
    </source>
</evidence>
<dbReference type="Pfam" id="PF01612">
    <property type="entry name" value="DNA_pol_A_exo1"/>
    <property type="match status" value="1"/>
</dbReference>
<dbReference type="InterPro" id="IPR012337">
    <property type="entry name" value="RNaseH-like_sf"/>
</dbReference>
<dbReference type="SUPFAM" id="SSF53098">
    <property type="entry name" value="Ribonuclease H-like"/>
    <property type="match status" value="1"/>
</dbReference>
<feature type="compositionally biased region" description="Low complexity" evidence="1">
    <location>
        <begin position="22"/>
        <end position="31"/>
    </location>
</feature>
<dbReference type="GO" id="GO:0006139">
    <property type="term" value="P:nucleobase-containing compound metabolic process"/>
    <property type="evidence" value="ECO:0007669"/>
    <property type="project" value="InterPro"/>
</dbReference>
<feature type="domain" description="3'-5' exonuclease" evidence="2">
    <location>
        <begin position="645"/>
        <end position="796"/>
    </location>
</feature>
<accession>A0AAD7D3I4</accession>
<evidence type="ECO:0000256" key="1">
    <source>
        <dbReference type="SAM" id="MobiDB-lite"/>
    </source>
</evidence>
<evidence type="ECO:0000259" key="3">
    <source>
        <dbReference type="Pfam" id="PF20499"/>
    </source>
</evidence>
<evidence type="ECO:0000313" key="4">
    <source>
        <dbReference type="EMBL" id="KAJ7677209.1"/>
    </source>
</evidence>
<feature type="region of interest" description="Disordered" evidence="1">
    <location>
        <begin position="936"/>
        <end position="956"/>
    </location>
</feature>
<feature type="region of interest" description="Disordered" evidence="1">
    <location>
        <begin position="1"/>
        <end position="100"/>
    </location>
</feature>
<dbReference type="InterPro" id="IPR036397">
    <property type="entry name" value="RNaseH_sf"/>
</dbReference>
<name>A0AAD7D3I4_MYCRO</name>
<feature type="compositionally biased region" description="Basic residues" evidence="1">
    <location>
        <begin position="36"/>
        <end position="51"/>
    </location>
</feature>
<organism evidence="4 5">
    <name type="scientific">Mycena rosella</name>
    <name type="common">Pink bonnet</name>
    <name type="synonym">Agaricus rosellus</name>
    <dbReference type="NCBI Taxonomy" id="1033263"/>
    <lineage>
        <taxon>Eukaryota</taxon>
        <taxon>Fungi</taxon>
        <taxon>Dikarya</taxon>
        <taxon>Basidiomycota</taxon>
        <taxon>Agaricomycotina</taxon>
        <taxon>Agaricomycetes</taxon>
        <taxon>Agaricomycetidae</taxon>
        <taxon>Agaricales</taxon>
        <taxon>Marasmiineae</taxon>
        <taxon>Mycenaceae</taxon>
        <taxon>Mycena</taxon>
    </lineage>
</organism>
<comment type="caution">
    <text evidence="4">The sequence shown here is derived from an EMBL/GenBank/DDBJ whole genome shotgun (WGS) entry which is preliminary data.</text>
</comment>
<evidence type="ECO:0000259" key="2">
    <source>
        <dbReference type="Pfam" id="PF01612"/>
    </source>
</evidence>
<proteinExistence type="predicted"/>
<dbReference type="GO" id="GO:0008408">
    <property type="term" value="F:3'-5' exonuclease activity"/>
    <property type="evidence" value="ECO:0007669"/>
    <property type="project" value="InterPro"/>
</dbReference>
<dbReference type="InterPro" id="IPR046616">
    <property type="entry name" value="DUF6729"/>
</dbReference>
<dbReference type="InterPro" id="IPR002562">
    <property type="entry name" value="3'-5'_exonuclease_dom"/>
</dbReference>
<feature type="domain" description="DUF6729" evidence="3">
    <location>
        <begin position="278"/>
        <end position="449"/>
    </location>
</feature>
<protein>
    <recommendedName>
        <fullName evidence="6">3'-5' exonuclease domain-containing protein</fullName>
    </recommendedName>
</protein>
<dbReference type="Proteomes" id="UP001221757">
    <property type="component" value="Unassembled WGS sequence"/>
</dbReference>
<gene>
    <name evidence="4" type="ORF">B0H17DRAFT_123314</name>
</gene>
<evidence type="ECO:0000313" key="5">
    <source>
        <dbReference type="Proteomes" id="UP001221757"/>
    </source>
</evidence>
<dbReference type="GO" id="GO:0003676">
    <property type="term" value="F:nucleic acid binding"/>
    <property type="evidence" value="ECO:0007669"/>
    <property type="project" value="InterPro"/>
</dbReference>
<feature type="region of interest" description="Disordered" evidence="1">
    <location>
        <begin position="173"/>
        <end position="230"/>
    </location>
</feature>
<dbReference type="PANTHER" id="PTHR47773:SF1">
    <property type="entry name" value="C2H2-TYPE DOMAIN-CONTAINING PROTEIN"/>
    <property type="match status" value="1"/>
</dbReference>
<feature type="compositionally biased region" description="Acidic residues" evidence="1">
    <location>
        <begin position="196"/>
        <end position="205"/>
    </location>
</feature>
<feature type="compositionally biased region" description="Basic and acidic residues" evidence="1">
    <location>
        <begin position="938"/>
        <end position="953"/>
    </location>
</feature>
<sequence>MEIEGSGAESGSGGWEDETELNGSNSGEGSSQMVQKRGRGRPKGSRNRIQRSKSPTDPVPKIRGRPQGSGHLQRAKALAIANGEPEPMKRSVGRPSKLPPARTFAVSLGPHTIHGNAGVIRSSRAADANTANPSNLHSIFLTGGSSSSLHLPTAVTAPLTVPPISTNIESALEPSTVLDPDPDDESTLLHDGVGAADDDEESDDDERGHDVPDPANRSGPRPRRTARKLPTWLQSQFEAKVKESNARGDDGLPPLYRNQSFWFPVRDPYFPTREINTLTPQKIYEATASFFLWDPAVLLLPARIACPICGSGLSRCGAVPRPRRVVDLNQCFYIIGWRYHCPDCIHPKSGKKTITFRSWDSRIIKKLPRALAAAFPAMLTYRSGISESLFMFMRSCFQSGMGSKQFSDALRVRHLEHYDKLQISYLATLVKTKGISGWNGQKFKSFLPFEDTSSDGYHGFVPSSQWLRDLFDAFIERHGFDFDQAISLLSASICAIDHSFKLAKHIAKVNGEQIFIALLTVTNENGEIRVCNLVATKSHSQFELSLNRMREALLRYGHDQPQIFYTDNMADKDFLERCFPSLREAVISVEKYAHLDALEIPETVQVNVLRNVRNIDEVFRAILSDLPDDEGGGNLILFLDSEWNVETSERGYVTGRGATAVLQIEYKNQIHVIQIGQMLAAGKLPLQLQNVLLNPRILKVGRAVSGDLKYLQEACQSPSPFVGALDLAQLAKERLVVSSAKVGLSDLCAKVLGKRIDKNVAERISSAWENTLSPAQIRYASLDVHACRCIYDDLMKIPVPSPLSDQAPLGTPVVLYHDNACTRPIAHGTISALSGSHDDINISRTRCLIEVTEVSVPAAILTTHKHTALGDFGSIPFKAVCLRSHLRLGTTPNLPPISPPLPLPASNATLLATPLNSEEEEPGLGALLADELNSAGAHDPESVRNYQPDRESQEQGSEVLAEARRRWGVWKSYIRSRVIKDAFHIFNMFYISVVHGLRVEFTRALRDAIFILDTADKARIIAWGQCQSPPKDWDTILRTSPQWVWRRCKRIIPPPEELYPLVAKVFEVFGHLKDAKTGIPLFNSAAWAVAKNVLELIQKGYCSDPPGISLYCLIGYDKDGLPLYRCRRGTNYTEGGVHTHLRSRLPTSGASIRHINAALRDFILRHNLVVGTFNTTGKCFKGHYSIWLTNELQELLWYLEDILIDPQPLIGWVNGNLYQRTNEVSGVLPIPDDIRISSGMAEFEPSLDSKRPHHHLASLQGTRKAVIPVHNTAEKELFRDLMLGPNSFGNFSSATQVGKAIKVWNANADMRDDIYYKVGLKFYKLVALLIQSHSCPNSSRFTTTGLGRPIRT</sequence>
<dbReference type="Pfam" id="PF20499">
    <property type="entry name" value="DUF6729"/>
    <property type="match status" value="1"/>
</dbReference>
<dbReference type="EMBL" id="JARKIE010000141">
    <property type="protein sequence ID" value="KAJ7677209.1"/>
    <property type="molecule type" value="Genomic_DNA"/>
</dbReference>